<dbReference type="InterPro" id="IPR040256">
    <property type="entry name" value="At4g02000-like"/>
</dbReference>
<feature type="non-terminal residue" evidence="2">
    <location>
        <position position="1"/>
    </location>
</feature>
<reference evidence="2" key="1">
    <citation type="journal article" date="2019" name="Sci. Rep.">
        <title>Draft genome of Tanacetum cinerariifolium, the natural source of mosquito coil.</title>
        <authorList>
            <person name="Yamashiro T."/>
            <person name="Shiraishi A."/>
            <person name="Satake H."/>
            <person name="Nakayama K."/>
        </authorList>
    </citation>
    <scope>NUCLEOTIDE SEQUENCE</scope>
</reference>
<proteinExistence type="predicted"/>
<comment type="caution">
    <text evidence="2">The sequence shown here is derived from an EMBL/GenBank/DDBJ whole genome shotgun (WGS) entry which is preliminary data.</text>
</comment>
<evidence type="ECO:0000313" key="2">
    <source>
        <dbReference type="EMBL" id="GEU60407.1"/>
    </source>
</evidence>
<dbReference type="AlphaFoldDB" id="A0A6L2LHE8"/>
<dbReference type="EMBL" id="BKCJ010004330">
    <property type="protein sequence ID" value="GEU60407.1"/>
    <property type="molecule type" value="Genomic_DNA"/>
</dbReference>
<organism evidence="2">
    <name type="scientific">Tanacetum cinerariifolium</name>
    <name type="common">Dalmatian daisy</name>
    <name type="synonym">Chrysanthemum cinerariifolium</name>
    <dbReference type="NCBI Taxonomy" id="118510"/>
    <lineage>
        <taxon>Eukaryota</taxon>
        <taxon>Viridiplantae</taxon>
        <taxon>Streptophyta</taxon>
        <taxon>Embryophyta</taxon>
        <taxon>Tracheophyta</taxon>
        <taxon>Spermatophyta</taxon>
        <taxon>Magnoliopsida</taxon>
        <taxon>eudicotyledons</taxon>
        <taxon>Gunneridae</taxon>
        <taxon>Pentapetalae</taxon>
        <taxon>asterids</taxon>
        <taxon>campanulids</taxon>
        <taxon>Asterales</taxon>
        <taxon>Asteraceae</taxon>
        <taxon>Asteroideae</taxon>
        <taxon>Anthemideae</taxon>
        <taxon>Anthemidinae</taxon>
        <taxon>Tanacetum</taxon>
    </lineage>
</organism>
<evidence type="ECO:0000256" key="1">
    <source>
        <dbReference type="SAM" id="MobiDB-lite"/>
    </source>
</evidence>
<gene>
    <name evidence="2" type="ORF">Tci_032385</name>
</gene>
<protein>
    <submittedName>
        <fullName evidence="2">Uncharacterized protein</fullName>
    </submittedName>
</protein>
<name>A0A6L2LHE8_TANCI</name>
<dbReference type="PANTHER" id="PTHR31286">
    <property type="entry name" value="GLYCINE-RICH CELL WALL STRUCTURAL PROTEIN 1.8-LIKE"/>
    <property type="match status" value="1"/>
</dbReference>
<accession>A0A6L2LHE8</accession>
<feature type="region of interest" description="Disordered" evidence="1">
    <location>
        <begin position="183"/>
        <end position="210"/>
    </location>
</feature>
<sequence length="505" mass="56119">VPYLLGMKRGFLVRRGWGGRGVKEKQLSLANDAAKDTVVISLPVVDEPVVAAGNTTDNPDVNLLKEDVGNVLVLVKLHGVHVMAFSEDCLIAIDTKLGTTLMLDSYTFDMCMQSWGMSSYARVMIELRADVKLKDTIMVDECFKRIGSDVAKDLKNPTQAPRGVLVGPNVGFKPAKQVYRHVSKKNNANTSGNKKKDAKSRKEVSTPNPVDVLNSVKNDIDLGTNGETLNLASKKANFGGFSFWNVVSISTSTTPIIGNIDKLKRLIIDGKLTLVDNKGKRLENIDYPGDHDSDDEVKLVDNEMTSFLASKMVGYGKNRAFPAVKNENQFNDYGNNDDFRNTNARSDDIVTTLPNSTICEQFKWETYVYYSYCIDADTRADLTKHLSLDSLTAANAFLEVIRSCFICKHSKLSSYARAMVELHADVELKDTLLVVVPKFMGEGYTLSIIRVEYEWTPPRRSRYNVFGHVMDECPKKLVLDVLKNLKKPSQAVKRVHVGSNVGSKV</sequence>
<dbReference type="PANTHER" id="PTHR31286:SF99">
    <property type="entry name" value="DUF4283 DOMAIN-CONTAINING PROTEIN"/>
    <property type="match status" value="1"/>
</dbReference>